<keyword evidence="8" id="KW-1185">Reference proteome</keyword>
<organism evidence="7 8">
    <name type="scientific">Sandaracinus amylolyticus</name>
    <dbReference type="NCBI Taxonomy" id="927083"/>
    <lineage>
        <taxon>Bacteria</taxon>
        <taxon>Pseudomonadati</taxon>
        <taxon>Myxococcota</taxon>
        <taxon>Polyangia</taxon>
        <taxon>Polyangiales</taxon>
        <taxon>Sandaracinaceae</taxon>
        <taxon>Sandaracinus</taxon>
    </lineage>
</organism>
<evidence type="ECO:0000313" key="7">
    <source>
        <dbReference type="EMBL" id="AKF10344.1"/>
    </source>
</evidence>
<dbReference type="KEGG" id="samy:DB32_007493"/>
<dbReference type="PANTHER" id="PTHR38480">
    <property type="entry name" value="SLR0254 PROTEIN"/>
    <property type="match status" value="1"/>
</dbReference>
<feature type="transmembrane region" description="Helical" evidence="5">
    <location>
        <begin position="60"/>
        <end position="78"/>
    </location>
</feature>
<dbReference type="InterPro" id="IPR010432">
    <property type="entry name" value="RDD"/>
</dbReference>
<dbReference type="GO" id="GO:0016020">
    <property type="term" value="C:membrane"/>
    <property type="evidence" value="ECO:0007669"/>
    <property type="project" value="UniProtKB-SubCell"/>
</dbReference>
<evidence type="ECO:0000256" key="4">
    <source>
        <dbReference type="ARBA" id="ARBA00023136"/>
    </source>
</evidence>
<evidence type="ECO:0000256" key="5">
    <source>
        <dbReference type="SAM" id="Phobius"/>
    </source>
</evidence>
<reference evidence="7 8" key="1">
    <citation type="submission" date="2015-03" db="EMBL/GenBank/DDBJ databases">
        <title>Genome assembly of Sandaracinus amylolyticus DSM 53668.</title>
        <authorList>
            <person name="Sharma G."/>
            <person name="Subramanian S."/>
        </authorList>
    </citation>
    <scope>NUCLEOTIDE SEQUENCE [LARGE SCALE GENOMIC DNA]</scope>
    <source>
        <strain evidence="7 8">DSM 53668</strain>
    </source>
</reference>
<keyword evidence="3 5" id="KW-1133">Transmembrane helix</keyword>
<evidence type="ECO:0000256" key="3">
    <source>
        <dbReference type="ARBA" id="ARBA00022989"/>
    </source>
</evidence>
<keyword evidence="2 5" id="KW-0812">Transmembrane</keyword>
<evidence type="ECO:0000313" key="8">
    <source>
        <dbReference type="Proteomes" id="UP000034883"/>
    </source>
</evidence>
<name>A0A0F6SHF3_9BACT</name>
<dbReference type="AlphaFoldDB" id="A0A0F6SHF3"/>
<dbReference type="PANTHER" id="PTHR38480:SF1">
    <property type="entry name" value="SLR0254 PROTEIN"/>
    <property type="match status" value="1"/>
</dbReference>
<feature type="domain" description="RDD" evidence="6">
    <location>
        <begin position="20"/>
        <end position="172"/>
    </location>
</feature>
<evidence type="ECO:0000256" key="2">
    <source>
        <dbReference type="ARBA" id="ARBA00022692"/>
    </source>
</evidence>
<accession>A0A0F6SHF3</accession>
<dbReference type="RefSeq" id="WP_075098116.1">
    <property type="nucleotide sequence ID" value="NZ_CP011125.1"/>
</dbReference>
<gene>
    <name evidence="7" type="ORF">DB32_007493</name>
</gene>
<feature type="transmembrane region" description="Helical" evidence="5">
    <location>
        <begin position="30"/>
        <end position="54"/>
    </location>
</feature>
<keyword evidence="4 5" id="KW-0472">Membrane</keyword>
<dbReference type="Proteomes" id="UP000034883">
    <property type="component" value="Chromosome"/>
</dbReference>
<proteinExistence type="predicted"/>
<feature type="transmembrane region" description="Helical" evidence="5">
    <location>
        <begin position="119"/>
        <end position="135"/>
    </location>
</feature>
<evidence type="ECO:0000256" key="1">
    <source>
        <dbReference type="ARBA" id="ARBA00004141"/>
    </source>
</evidence>
<dbReference type="EMBL" id="CP011125">
    <property type="protein sequence ID" value="AKF10344.1"/>
    <property type="molecule type" value="Genomic_DNA"/>
</dbReference>
<sequence length="288" mass="32067">MSERSVRLLAPEGTEIGLALASVGERAIAYVLDVVFSQLLLLLFVVIGLVATVITTSEHVLALLILGAFVIRHGYFLFFETRFQGSTPGKRLLRLRVVSRDGAQLGLDAIVARNVMRDLEVMLPLMLLVAPEAAIGRAPAWLAYPAVAWLMLVALLPVLTRERTRAGDLVAGTVVVRVPRSELLRDEARGTRATRLRFTREQLSVYGEHELETLAQLLRSAEAGKADDDDLRVVATTIARRIGFEGNEPQRAPGTFLRAFYRDQRAELERNLVLGRRIADKHERNNKR</sequence>
<dbReference type="STRING" id="927083.DB32_007493"/>
<protein>
    <recommendedName>
        <fullName evidence="6">RDD domain-containing protein</fullName>
    </recommendedName>
</protein>
<evidence type="ECO:0000259" key="6">
    <source>
        <dbReference type="Pfam" id="PF06271"/>
    </source>
</evidence>
<comment type="subcellular location">
    <subcellularLocation>
        <location evidence="1">Membrane</location>
        <topology evidence="1">Multi-pass membrane protein</topology>
    </subcellularLocation>
</comment>
<dbReference type="Pfam" id="PF06271">
    <property type="entry name" value="RDD"/>
    <property type="match status" value="1"/>
</dbReference>
<feature type="transmembrane region" description="Helical" evidence="5">
    <location>
        <begin position="141"/>
        <end position="159"/>
    </location>
</feature>